<feature type="transmembrane region" description="Helical" evidence="1">
    <location>
        <begin position="205"/>
        <end position="230"/>
    </location>
</feature>
<name>A0ABV8FFF1_9ACTN</name>
<keyword evidence="1" id="KW-1133">Transmembrane helix</keyword>
<keyword evidence="1" id="KW-0812">Transmembrane</keyword>
<dbReference type="PANTHER" id="PTHR41282">
    <property type="entry name" value="CONSERVED TRANSMEMBRANE PROTEIN-RELATED"/>
    <property type="match status" value="1"/>
</dbReference>
<dbReference type="PIRSF" id="PIRSF009160">
    <property type="entry name" value="UCP009160"/>
    <property type="match status" value="1"/>
</dbReference>
<reference evidence="3" key="1">
    <citation type="journal article" date="2019" name="Int. J. Syst. Evol. Microbiol.">
        <title>The Global Catalogue of Microorganisms (GCM) 10K type strain sequencing project: providing services to taxonomists for standard genome sequencing and annotation.</title>
        <authorList>
            <consortium name="The Broad Institute Genomics Platform"/>
            <consortium name="The Broad Institute Genome Sequencing Center for Infectious Disease"/>
            <person name="Wu L."/>
            <person name="Ma J."/>
        </authorList>
    </citation>
    <scope>NUCLEOTIDE SEQUENCE [LARGE SCALE GENOMIC DNA]</scope>
    <source>
        <strain evidence="3">TBRC 1826</strain>
    </source>
</reference>
<accession>A0ABV8FFF1</accession>
<feature type="transmembrane region" description="Helical" evidence="1">
    <location>
        <begin position="116"/>
        <end position="137"/>
    </location>
</feature>
<proteinExistence type="predicted"/>
<gene>
    <name evidence="2" type="ORF">ACFOVU_02940</name>
</gene>
<evidence type="ECO:0000256" key="1">
    <source>
        <dbReference type="SAM" id="Phobius"/>
    </source>
</evidence>
<dbReference type="Pfam" id="PF12811">
    <property type="entry name" value="BaxI_1"/>
    <property type="match status" value="1"/>
</dbReference>
<sequence length="309" mass="32817">MRMRSSNPVLKRAMRSGQAGYGQSYQTPYGQGGQYQQGYGYQQPYGQPYPQQGYGQQGYAGYPQPGQQPYGQPPMAPAAGGAMTIDDVVIRSGMTIGMVVLTAVVNFFLYTSNPGLALGLTFVGAIGALIMGLVIGFTQSTNAALILVYAALEGLFVGGISRVFEVSAGAAPGALVTQAVFGTIFAFGTMLALYRLRIIRVTNTFVKVVSVALVAALVMLLANFVLGFFIPGGLGLREAGPLGIAVSLLMIVIACATLAIEFRGIEDGIAAGVPNKLAWQFAFGLTVSLVWLYIEMLRLVWMIQSFFSE</sequence>
<dbReference type="RefSeq" id="WP_378529701.1">
    <property type="nucleotide sequence ID" value="NZ_JBHSBH010000003.1"/>
</dbReference>
<feature type="transmembrane region" description="Helical" evidence="1">
    <location>
        <begin position="277"/>
        <end position="294"/>
    </location>
</feature>
<dbReference type="EMBL" id="JBHSBH010000003">
    <property type="protein sequence ID" value="MFC3994852.1"/>
    <property type="molecule type" value="Genomic_DNA"/>
</dbReference>
<feature type="transmembrane region" description="Helical" evidence="1">
    <location>
        <begin position="242"/>
        <end position="265"/>
    </location>
</feature>
<keyword evidence="1" id="KW-0472">Membrane</keyword>
<feature type="transmembrane region" description="Helical" evidence="1">
    <location>
        <begin position="144"/>
        <end position="164"/>
    </location>
</feature>
<dbReference type="InterPro" id="IPR010539">
    <property type="entry name" value="BaxI_1-like"/>
</dbReference>
<evidence type="ECO:0000313" key="2">
    <source>
        <dbReference type="EMBL" id="MFC3994852.1"/>
    </source>
</evidence>
<protein>
    <submittedName>
        <fullName evidence="2">Bax inhibitor-1/YccA family protein</fullName>
    </submittedName>
</protein>
<feature type="transmembrane region" description="Helical" evidence="1">
    <location>
        <begin position="170"/>
        <end position="193"/>
    </location>
</feature>
<dbReference type="Proteomes" id="UP001595847">
    <property type="component" value="Unassembled WGS sequence"/>
</dbReference>
<dbReference type="PANTHER" id="PTHR41282:SF1">
    <property type="entry name" value="CONSERVED TRANSMEMBRANE PROTEIN-RELATED"/>
    <property type="match status" value="1"/>
</dbReference>
<keyword evidence="3" id="KW-1185">Reference proteome</keyword>
<organism evidence="2 3">
    <name type="scientific">Nocardiopsis sediminis</name>
    <dbReference type="NCBI Taxonomy" id="1778267"/>
    <lineage>
        <taxon>Bacteria</taxon>
        <taxon>Bacillati</taxon>
        <taxon>Actinomycetota</taxon>
        <taxon>Actinomycetes</taxon>
        <taxon>Streptosporangiales</taxon>
        <taxon>Nocardiopsidaceae</taxon>
        <taxon>Nocardiopsis</taxon>
    </lineage>
</organism>
<comment type="caution">
    <text evidence="2">The sequence shown here is derived from an EMBL/GenBank/DDBJ whole genome shotgun (WGS) entry which is preliminary data.</text>
</comment>
<evidence type="ECO:0000313" key="3">
    <source>
        <dbReference type="Proteomes" id="UP001595847"/>
    </source>
</evidence>
<feature type="transmembrane region" description="Helical" evidence="1">
    <location>
        <begin position="88"/>
        <end position="110"/>
    </location>
</feature>